<keyword evidence="6" id="KW-0472">Membrane</keyword>
<dbReference type="EMBL" id="JAQLOI010000003">
    <property type="protein sequence ID" value="MDB1125543.1"/>
    <property type="molecule type" value="Genomic_DNA"/>
</dbReference>
<comment type="catalytic activity">
    <reaction evidence="6">
        <text>a quaternary ammonium(out) + ATP + H2O = a quaternary ammonium(in) + ADP + phosphate + H(+)</text>
        <dbReference type="Rhea" id="RHEA:11036"/>
        <dbReference type="ChEBI" id="CHEBI:15377"/>
        <dbReference type="ChEBI" id="CHEBI:15378"/>
        <dbReference type="ChEBI" id="CHEBI:30616"/>
        <dbReference type="ChEBI" id="CHEBI:35267"/>
        <dbReference type="ChEBI" id="CHEBI:43474"/>
        <dbReference type="ChEBI" id="CHEBI:456216"/>
    </reaction>
</comment>
<feature type="compositionally biased region" description="Basic and acidic residues" evidence="7">
    <location>
        <begin position="390"/>
        <end position="410"/>
    </location>
</feature>
<evidence type="ECO:0000256" key="2">
    <source>
        <dbReference type="ARBA" id="ARBA00022448"/>
    </source>
</evidence>
<feature type="region of interest" description="Disordered" evidence="7">
    <location>
        <begin position="387"/>
        <end position="410"/>
    </location>
</feature>
<dbReference type="SUPFAM" id="SSF52540">
    <property type="entry name" value="P-loop containing nucleoside triphosphate hydrolases"/>
    <property type="match status" value="1"/>
</dbReference>
<organism evidence="9 10">
    <name type="scientific">Vibrio algarum</name>
    <dbReference type="NCBI Taxonomy" id="3020714"/>
    <lineage>
        <taxon>Bacteria</taxon>
        <taxon>Pseudomonadati</taxon>
        <taxon>Pseudomonadota</taxon>
        <taxon>Gammaproteobacteria</taxon>
        <taxon>Vibrionales</taxon>
        <taxon>Vibrionaceae</taxon>
        <taxon>Vibrio</taxon>
    </lineage>
</organism>
<name>A0ABT4YVD0_9VIBR</name>
<dbReference type="NCBIfam" id="TIGR01186">
    <property type="entry name" value="proV"/>
    <property type="match status" value="1"/>
</dbReference>
<dbReference type="PANTHER" id="PTHR43869:SF1">
    <property type="entry name" value="GLYCINE BETAINE_PROLINE BETAINE TRANSPORT SYSTEM ATP-BINDING PROTEIN PROV"/>
    <property type="match status" value="1"/>
</dbReference>
<keyword evidence="5" id="KW-0029">Amino-acid transport</keyword>
<dbReference type="Pfam" id="PF00571">
    <property type="entry name" value="CBS"/>
    <property type="match status" value="1"/>
</dbReference>
<keyword evidence="6" id="KW-0997">Cell inner membrane</keyword>
<dbReference type="EC" id="7.6.2.9" evidence="6"/>
<keyword evidence="3 6" id="KW-0547">Nucleotide-binding</keyword>
<dbReference type="PANTHER" id="PTHR43869">
    <property type="entry name" value="GLYCINE BETAINE/PROLINE BETAINE TRANSPORT SYSTEM ATP-BINDING PROTEIN PROV"/>
    <property type="match status" value="1"/>
</dbReference>
<dbReference type="Pfam" id="PF00005">
    <property type="entry name" value="ABC_tran"/>
    <property type="match status" value="1"/>
</dbReference>
<evidence type="ECO:0000259" key="8">
    <source>
        <dbReference type="PROSITE" id="PS50893"/>
    </source>
</evidence>
<dbReference type="InterPro" id="IPR005892">
    <property type="entry name" value="Gly-betaine_transp_ATP-bd"/>
</dbReference>
<dbReference type="Gene3D" id="3.10.580.10">
    <property type="entry name" value="CBS-domain"/>
    <property type="match status" value="1"/>
</dbReference>
<dbReference type="PROSITE" id="PS50893">
    <property type="entry name" value="ABC_TRANSPORTER_2"/>
    <property type="match status" value="1"/>
</dbReference>
<evidence type="ECO:0000256" key="5">
    <source>
        <dbReference type="ARBA" id="ARBA00022970"/>
    </source>
</evidence>
<keyword evidence="2 6" id="KW-0813">Transport</keyword>
<dbReference type="Gene3D" id="3.40.50.300">
    <property type="entry name" value="P-loop containing nucleotide triphosphate hydrolases"/>
    <property type="match status" value="1"/>
</dbReference>
<evidence type="ECO:0000256" key="3">
    <source>
        <dbReference type="ARBA" id="ARBA00022741"/>
    </source>
</evidence>
<reference evidence="9 10" key="1">
    <citation type="submission" date="2023-01" db="EMBL/GenBank/DDBJ databases">
        <title>Vibrio sp. KJ40-1 sp.nov, isolated from marine algae.</title>
        <authorList>
            <person name="Butt M."/>
            <person name="Kim J.M.J."/>
            <person name="Jeon C.O.C."/>
        </authorList>
    </citation>
    <scope>NUCLEOTIDE SEQUENCE [LARGE SCALE GENOMIC DNA]</scope>
    <source>
        <strain evidence="9 10">KJ40-1</strain>
    </source>
</reference>
<dbReference type="InterPro" id="IPR017871">
    <property type="entry name" value="ABC_transporter-like_CS"/>
</dbReference>
<comment type="subunit">
    <text evidence="6">The complex is probably composed of two ATP-binding proteins, two transmembrane proteins and a solute-binding protein.</text>
</comment>
<accession>A0ABT4YVD0</accession>
<comment type="similarity">
    <text evidence="1 6">Belongs to the ABC transporter superfamily.</text>
</comment>
<dbReference type="PROSITE" id="PS00211">
    <property type="entry name" value="ABC_TRANSPORTER_1"/>
    <property type="match status" value="1"/>
</dbReference>
<dbReference type="InterPro" id="IPR003593">
    <property type="entry name" value="AAA+_ATPase"/>
</dbReference>
<dbReference type="SUPFAM" id="SSF54631">
    <property type="entry name" value="CBS-domain pair"/>
    <property type="match status" value="1"/>
</dbReference>
<keyword evidence="10" id="KW-1185">Reference proteome</keyword>
<evidence type="ECO:0000256" key="7">
    <source>
        <dbReference type="SAM" id="MobiDB-lite"/>
    </source>
</evidence>
<keyword evidence="6" id="KW-1003">Cell membrane</keyword>
<sequence>MTESVIKIAGLYKIFGPNPKKVLPMIAEGLSKDEILVKTGHTVGLKDINLEIKKGEIFVIMGLSGSGKSTLIRHFNRLIDPTEGQIVVDDTDIMEFGVEQLQEFRRHKMSMVFQRFGLFPHKKVIDNVAYGLEVQHIDKAKRLQKASDWIETVGLKGYEEQYPSQLSGGQQQRVGLARALCTDAEILLMDEAFSALDPLIRSEMQDQLIELQETLHKTIIFITHDLDEALRLGDRIAILKDGELVQQGTPDEILLEPADAYVEAFVKDVNRARALTVETVMQRPAMRITSATIEGALAQMKKSSHDYGYHVTKDGFQGIITEKELESAVSLDTSGEIQSDIYEDVPTISPESAIEDVLTDTISSDYSLPVVDSEGNLKGSLQKESVAEIFSDKPNLDDEKEEDKEKETNS</sequence>
<dbReference type="SMART" id="SM00382">
    <property type="entry name" value="AAA"/>
    <property type="match status" value="1"/>
</dbReference>
<dbReference type="InterPro" id="IPR051921">
    <property type="entry name" value="ABC_osmolyte_uptake_ATP-bind"/>
</dbReference>
<dbReference type="InterPro" id="IPR003439">
    <property type="entry name" value="ABC_transporter-like_ATP-bd"/>
</dbReference>
<gene>
    <name evidence="9" type="ORF">PGX00_18510</name>
</gene>
<keyword evidence="4 6" id="KW-0067">ATP-binding</keyword>
<evidence type="ECO:0000256" key="6">
    <source>
        <dbReference type="RuleBase" id="RU369116"/>
    </source>
</evidence>
<evidence type="ECO:0000313" key="10">
    <source>
        <dbReference type="Proteomes" id="UP001210678"/>
    </source>
</evidence>
<dbReference type="InterPro" id="IPR027417">
    <property type="entry name" value="P-loop_NTPase"/>
</dbReference>
<evidence type="ECO:0000313" key="9">
    <source>
        <dbReference type="EMBL" id="MDB1125543.1"/>
    </source>
</evidence>
<dbReference type="RefSeq" id="WP_272139356.1">
    <property type="nucleotide sequence ID" value="NZ_JAQLOI010000003.1"/>
</dbReference>
<dbReference type="GO" id="GO:0005524">
    <property type="term" value="F:ATP binding"/>
    <property type="evidence" value="ECO:0007669"/>
    <property type="project" value="UniProtKB-KW"/>
</dbReference>
<dbReference type="CDD" id="cd03294">
    <property type="entry name" value="ABC_Pro_Gly_Betaine"/>
    <property type="match status" value="1"/>
</dbReference>
<evidence type="ECO:0000256" key="1">
    <source>
        <dbReference type="ARBA" id="ARBA00005417"/>
    </source>
</evidence>
<comment type="caution">
    <text evidence="9">The sequence shown here is derived from an EMBL/GenBank/DDBJ whole genome shotgun (WGS) entry which is preliminary data.</text>
</comment>
<protein>
    <recommendedName>
        <fullName evidence="6">Quaternary amine transport ATP-binding protein</fullName>
        <ecNumber evidence="6">7.6.2.9</ecNumber>
    </recommendedName>
</protein>
<comment type="subcellular location">
    <subcellularLocation>
        <location evidence="6">Cell inner membrane</location>
        <topology evidence="6">Peripheral membrane protein</topology>
    </subcellularLocation>
</comment>
<feature type="domain" description="ABC transporter" evidence="8">
    <location>
        <begin position="30"/>
        <end position="266"/>
    </location>
</feature>
<dbReference type="InterPro" id="IPR046342">
    <property type="entry name" value="CBS_dom_sf"/>
</dbReference>
<evidence type="ECO:0000256" key="4">
    <source>
        <dbReference type="ARBA" id="ARBA00022840"/>
    </source>
</evidence>
<dbReference type="Proteomes" id="UP001210678">
    <property type="component" value="Unassembled WGS sequence"/>
</dbReference>
<dbReference type="InterPro" id="IPR000644">
    <property type="entry name" value="CBS_dom"/>
</dbReference>
<proteinExistence type="inferred from homology"/>